<sequence length="120" mass="12487">MKETVTDPSGETVSNGEFDESFFTTIKPEGTGTYTVIVTNIGTQTAMVSGSFGYMPFASADGQPNFDDMMSGGLDMLILGGSLAAAGVVTLIVGGVITIADGRRHETTTTSESGVTYRKD</sequence>
<keyword evidence="1" id="KW-0472">Membrane</keyword>
<proteinExistence type="predicted"/>
<dbReference type="BioCyc" id="CNIT1237085:G1324-2016-MONOMER"/>
<dbReference type="KEGG" id="nga:Ngar_c20180"/>
<name>K0IGL4_NITGG</name>
<keyword evidence="3" id="KW-1185">Reference proteome</keyword>
<dbReference type="HOGENOM" id="CLU_2044488_0_0_2"/>
<feature type="transmembrane region" description="Helical" evidence="1">
    <location>
        <begin position="76"/>
        <end position="100"/>
    </location>
</feature>
<evidence type="ECO:0000313" key="2">
    <source>
        <dbReference type="EMBL" id="AFU58950.1"/>
    </source>
</evidence>
<keyword evidence="1" id="KW-1133">Transmembrane helix</keyword>
<protein>
    <submittedName>
        <fullName evidence="2">Uncharacterized protein</fullName>
    </submittedName>
</protein>
<dbReference type="InParanoid" id="K0IGL4"/>
<dbReference type="OrthoDB" id="9108at2157"/>
<dbReference type="Proteomes" id="UP000008037">
    <property type="component" value="Chromosome"/>
</dbReference>
<evidence type="ECO:0000256" key="1">
    <source>
        <dbReference type="SAM" id="Phobius"/>
    </source>
</evidence>
<accession>K0IGL4</accession>
<gene>
    <name evidence="2" type="ordered locus">Ngar_c20180</name>
</gene>
<dbReference type="AlphaFoldDB" id="K0IGL4"/>
<dbReference type="RefSeq" id="WP_015019485.1">
    <property type="nucleotide sequence ID" value="NC_018719.1"/>
</dbReference>
<dbReference type="STRING" id="1237085.Ngar_c20180"/>
<dbReference type="EMBL" id="CP002408">
    <property type="protein sequence ID" value="AFU58950.1"/>
    <property type="molecule type" value="Genomic_DNA"/>
</dbReference>
<reference evidence="2 3" key="1">
    <citation type="journal article" date="2012" name="Environ. Microbiol.">
        <title>The genome of the ammonia-oxidizing Candidatus Nitrososphaera gargensis: insights into metabolic versatility and environmental adaptations.</title>
        <authorList>
            <person name="Spang A."/>
            <person name="Poehlein A."/>
            <person name="Offre P."/>
            <person name="Zumbragel S."/>
            <person name="Haider S."/>
            <person name="Rychlik N."/>
            <person name="Nowka B."/>
            <person name="Schmeisser C."/>
            <person name="Lebedeva E.V."/>
            <person name="Rattei T."/>
            <person name="Bohm C."/>
            <person name="Schmid M."/>
            <person name="Galushko A."/>
            <person name="Hatzenpichler R."/>
            <person name="Weinmaier T."/>
            <person name="Daniel R."/>
            <person name="Schleper C."/>
            <person name="Spieck E."/>
            <person name="Streit W."/>
            <person name="Wagner M."/>
        </authorList>
    </citation>
    <scope>NUCLEOTIDE SEQUENCE [LARGE SCALE GENOMIC DNA]</scope>
    <source>
        <strain evidence="3">Ga9.2</strain>
    </source>
</reference>
<evidence type="ECO:0000313" key="3">
    <source>
        <dbReference type="Proteomes" id="UP000008037"/>
    </source>
</evidence>
<organism evidence="2 3">
    <name type="scientific">Nitrososphaera gargensis (strain Ga9.2)</name>
    <dbReference type="NCBI Taxonomy" id="1237085"/>
    <lineage>
        <taxon>Archaea</taxon>
        <taxon>Nitrososphaerota</taxon>
        <taxon>Nitrososphaeria</taxon>
        <taxon>Nitrososphaerales</taxon>
        <taxon>Nitrososphaeraceae</taxon>
        <taxon>Nitrososphaera</taxon>
    </lineage>
</organism>
<dbReference type="GeneID" id="13795881"/>
<keyword evidence="1" id="KW-0812">Transmembrane</keyword>